<comment type="caution">
    <text evidence="1">The sequence shown here is derived from an EMBL/GenBank/DDBJ whole genome shotgun (WGS) entry which is preliminary data.</text>
</comment>
<reference evidence="1 2" key="1">
    <citation type="submission" date="2024-07" db="EMBL/GenBank/DDBJ databases">
        <authorList>
            <person name="Hebao G."/>
        </authorList>
    </citation>
    <scope>NUCLEOTIDE SEQUENCE [LARGE SCALE GENOMIC DNA]</scope>
    <source>
        <strain evidence="1 2">ACCC 02193</strain>
    </source>
</reference>
<dbReference type="NCBIfam" id="NF033843">
    <property type="entry name" value="small_YpfM"/>
    <property type="match status" value="1"/>
</dbReference>
<protein>
    <submittedName>
        <fullName evidence="1">Protein YpfM</fullName>
    </submittedName>
</protein>
<proteinExistence type="predicted"/>
<evidence type="ECO:0000313" key="2">
    <source>
        <dbReference type="Proteomes" id="UP001565243"/>
    </source>
</evidence>
<accession>A0ABV4E8T9</accession>
<organism evidence="1 2">
    <name type="scientific">Erwinia aeris</name>
    <dbReference type="NCBI Taxonomy" id="3239803"/>
    <lineage>
        <taxon>Bacteria</taxon>
        <taxon>Pseudomonadati</taxon>
        <taxon>Pseudomonadota</taxon>
        <taxon>Gammaproteobacteria</taxon>
        <taxon>Enterobacterales</taxon>
        <taxon>Erwiniaceae</taxon>
        <taxon>Erwinia</taxon>
    </lineage>
</organism>
<sequence length="20" mass="2454">MIDLELGNWKDFIETMLTRK</sequence>
<dbReference type="EMBL" id="JBGFFX010000007">
    <property type="protein sequence ID" value="MEY8771334.1"/>
    <property type="molecule type" value="Genomic_DNA"/>
</dbReference>
<gene>
    <name evidence="1" type="primary">ypfM</name>
    <name evidence="1" type="ORF">AB6T85_13070</name>
</gene>
<dbReference type="Proteomes" id="UP001565243">
    <property type="component" value="Unassembled WGS sequence"/>
</dbReference>
<evidence type="ECO:0000313" key="1">
    <source>
        <dbReference type="EMBL" id="MEY8771334.1"/>
    </source>
</evidence>
<dbReference type="InterPro" id="IPR049852">
    <property type="entry name" value="YpfM-like"/>
</dbReference>
<name>A0ABV4E8T9_9GAMM</name>
<keyword evidence="2" id="KW-1185">Reference proteome</keyword>
<dbReference type="RefSeq" id="WP_148101251.1">
    <property type="nucleotide sequence ID" value="NZ_JBGFFX010000007.1"/>
</dbReference>